<sequence>MRADEVTGMQVNGAAPQGTSAGLAVEAETLGKFKKRVDDLLARLKQSNADAGTLGHRRIAPAAFGQGFAEAQGLATAYEKVLSQLEAFSKAFGDQIETLSIGSQVAEHGYEAIDADVKHHLAAIQRRTQELYRAPGPGQRPTGPAGPAGPAGSAGSAGGGSGEGRSAGADGI</sequence>
<dbReference type="EMBL" id="JBIRGH010000027">
    <property type="protein sequence ID" value="MFH8588867.1"/>
    <property type="molecule type" value="Genomic_DNA"/>
</dbReference>
<keyword evidence="3" id="KW-1185">Reference proteome</keyword>
<name>A0ABW7RM54_9ACTN</name>
<accession>A0ABW7RM54</accession>
<feature type="compositionally biased region" description="Low complexity" evidence="1">
    <location>
        <begin position="133"/>
        <end position="154"/>
    </location>
</feature>
<dbReference type="Proteomes" id="UP001610990">
    <property type="component" value="Unassembled WGS sequence"/>
</dbReference>
<protein>
    <submittedName>
        <fullName evidence="2">Uncharacterized protein</fullName>
    </submittedName>
</protein>
<feature type="region of interest" description="Disordered" evidence="1">
    <location>
        <begin position="133"/>
        <end position="172"/>
    </location>
</feature>
<evidence type="ECO:0000313" key="3">
    <source>
        <dbReference type="Proteomes" id="UP001610990"/>
    </source>
</evidence>
<reference evidence="2 3" key="1">
    <citation type="submission" date="2024-10" db="EMBL/GenBank/DDBJ databases">
        <title>The Natural Products Discovery Center: Release of the First 8490 Sequenced Strains for Exploring Actinobacteria Biosynthetic Diversity.</title>
        <authorList>
            <person name="Kalkreuter E."/>
            <person name="Kautsar S.A."/>
            <person name="Yang D."/>
            <person name="Bader C.D."/>
            <person name="Teijaro C.N."/>
            <person name="Fluegel L."/>
            <person name="Davis C.M."/>
            <person name="Simpson J.R."/>
            <person name="Lauterbach L."/>
            <person name="Steele A.D."/>
            <person name="Gui C."/>
            <person name="Meng S."/>
            <person name="Li G."/>
            <person name="Viehrig K."/>
            <person name="Ye F."/>
            <person name="Su P."/>
            <person name="Kiefer A.F."/>
            <person name="Nichols A."/>
            <person name="Cepeda A.J."/>
            <person name="Yan W."/>
            <person name="Fan B."/>
            <person name="Jiang Y."/>
            <person name="Adhikari A."/>
            <person name="Zheng C.-J."/>
            <person name="Schuster L."/>
            <person name="Cowan T.M."/>
            <person name="Smanski M.J."/>
            <person name="Chevrette M.G."/>
            <person name="De Carvalho L.P.S."/>
            <person name="Shen B."/>
        </authorList>
    </citation>
    <scope>NUCLEOTIDE SEQUENCE [LARGE SCALE GENOMIC DNA]</scope>
    <source>
        <strain evidence="2 3">NPDC018013</strain>
    </source>
</reference>
<evidence type="ECO:0000256" key="1">
    <source>
        <dbReference type="SAM" id="MobiDB-lite"/>
    </source>
</evidence>
<dbReference type="RefSeq" id="WP_397675832.1">
    <property type="nucleotide sequence ID" value="NZ_JBIRGH010000027.1"/>
</dbReference>
<feature type="compositionally biased region" description="Gly residues" evidence="1">
    <location>
        <begin position="155"/>
        <end position="172"/>
    </location>
</feature>
<evidence type="ECO:0000313" key="2">
    <source>
        <dbReference type="EMBL" id="MFH8588867.1"/>
    </source>
</evidence>
<comment type="caution">
    <text evidence="2">The sequence shown here is derived from an EMBL/GenBank/DDBJ whole genome shotgun (WGS) entry which is preliminary data.</text>
</comment>
<proteinExistence type="predicted"/>
<gene>
    <name evidence="2" type="ORF">ACH4GP_31550</name>
</gene>
<organism evidence="2 3">
    <name type="scientific">Streptomyces celluloflavus</name>
    <dbReference type="NCBI Taxonomy" id="58344"/>
    <lineage>
        <taxon>Bacteria</taxon>
        <taxon>Bacillati</taxon>
        <taxon>Actinomycetota</taxon>
        <taxon>Actinomycetes</taxon>
        <taxon>Kitasatosporales</taxon>
        <taxon>Streptomycetaceae</taxon>
        <taxon>Streptomyces</taxon>
    </lineage>
</organism>